<dbReference type="EMBL" id="JABAFG010000001">
    <property type="protein sequence ID" value="NME27108.1"/>
    <property type="molecule type" value="Genomic_DNA"/>
</dbReference>
<gene>
    <name evidence="3" type="ORF">HF872_00500</name>
</gene>
<comment type="similarity">
    <text evidence="1">Belongs to the flavoredoxin family.</text>
</comment>
<dbReference type="InterPro" id="IPR002563">
    <property type="entry name" value="Flavin_Rdtase-like_dom"/>
</dbReference>
<evidence type="ECO:0000313" key="3">
    <source>
        <dbReference type="EMBL" id="NME27108.1"/>
    </source>
</evidence>
<dbReference type="InterPro" id="IPR012349">
    <property type="entry name" value="Split_barrel_FMN-bd"/>
</dbReference>
<name>A0A848BQH7_9FIRM</name>
<evidence type="ECO:0000259" key="2">
    <source>
        <dbReference type="Pfam" id="PF01613"/>
    </source>
</evidence>
<dbReference type="AlphaFoldDB" id="A0A848BQH7"/>
<sequence>MLELVTADKLQLDIFSVFGTNNGLLMAGDKNDARVMTIGWANPGRTWNIPTCIVYVRPERYTYEYMERFDYFTVSVLPMALHDKAIYCGIHSGRDTDKIKNCGFPLQYGMGDAPFIASADWTLVCKKLYVQDLSPKGVTDSRVLRSYTREGWHRMYIGQVVEAYHQKAE</sequence>
<dbReference type="Pfam" id="PF01613">
    <property type="entry name" value="Flavin_Reduct"/>
    <property type="match status" value="1"/>
</dbReference>
<dbReference type="PANTHER" id="PTHR43567">
    <property type="entry name" value="FLAVOREDOXIN-RELATED-RELATED"/>
    <property type="match status" value="1"/>
</dbReference>
<dbReference type="GO" id="GO:0010181">
    <property type="term" value="F:FMN binding"/>
    <property type="evidence" value="ECO:0007669"/>
    <property type="project" value="InterPro"/>
</dbReference>
<protein>
    <submittedName>
        <fullName evidence="3">Flavin reductase family protein</fullName>
    </submittedName>
</protein>
<dbReference type="GO" id="GO:0016646">
    <property type="term" value="F:oxidoreductase activity, acting on the CH-NH group of donors, NAD or NADP as acceptor"/>
    <property type="evidence" value="ECO:0007669"/>
    <property type="project" value="UniProtKB-ARBA"/>
</dbReference>
<evidence type="ECO:0000313" key="4">
    <source>
        <dbReference type="Proteomes" id="UP000591071"/>
    </source>
</evidence>
<proteinExistence type="inferred from homology"/>
<comment type="caution">
    <text evidence="3">The sequence shown here is derived from an EMBL/GenBank/DDBJ whole genome shotgun (WGS) entry which is preliminary data.</text>
</comment>
<reference evidence="3 4" key="1">
    <citation type="submission" date="2020-04" db="EMBL/GenBank/DDBJ databases">
        <authorList>
            <person name="Hitch T.C.A."/>
            <person name="Wylensek D."/>
            <person name="Clavel T."/>
        </authorList>
    </citation>
    <scope>NUCLEOTIDE SEQUENCE [LARGE SCALE GENOMIC DNA]</scope>
    <source>
        <strain evidence="3 4">Oil-RF-744-FAT-WT-6-1</strain>
    </source>
</reference>
<organism evidence="3 4">
    <name type="scientific">Megasphaera hexanoica</name>
    <dbReference type="NCBI Taxonomy" id="1675036"/>
    <lineage>
        <taxon>Bacteria</taxon>
        <taxon>Bacillati</taxon>
        <taxon>Bacillota</taxon>
        <taxon>Negativicutes</taxon>
        <taxon>Veillonellales</taxon>
        <taxon>Veillonellaceae</taxon>
        <taxon>Megasphaera</taxon>
    </lineage>
</organism>
<accession>A0A848BQH7</accession>
<evidence type="ECO:0000256" key="1">
    <source>
        <dbReference type="ARBA" id="ARBA00038054"/>
    </source>
</evidence>
<dbReference type="SUPFAM" id="SSF50475">
    <property type="entry name" value="FMN-binding split barrel"/>
    <property type="match status" value="1"/>
</dbReference>
<dbReference type="PANTHER" id="PTHR43567:SF5">
    <property type="entry name" value="HYPOTHETICAL CYTOSOLIC PROTEIN"/>
    <property type="match status" value="1"/>
</dbReference>
<dbReference type="InterPro" id="IPR052174">
    <property type="entry name" value="Flavoredoxin"/>
</dbReference>
<feature type="domain" description="Flavin reductase like" evidence="2">
    <location>
        <begin position="20"/>
        <end position="167"/>
    </location>
</feature>
<dbReference type="RefSeq" id="WP_170087002.1">
    <property type="nucleotide sequence ID" value="NZ_JABAFG010000001.1"/>
</dbReference>
<dbReference type="Gene3D" id="2.30.110.10">
    <property type="entry name" value="Electron Transport, Fmn-binding Protein, Chain A"/>
    <property type="match status" value="1"/>
</dbReference>
<dbReference type="Proteomes" id="UP000591071">
    <property type="component" value="Unassembled WGS sequence"/>
</dbReference>